<evidence type="ECO:0000313" key="3">
    <source>
        <dbReference type="Proteomes" id="UP000297229"/>
    </source>
</evidence>
<dbReference type="EMBL" id="PQXM01000529">
    <property type="protein sequence ID" value="TGO71780.1"/>
    <property type="molecule type" value="Genomic_DNA"/>
</dbReference>
<reference evidence="2 3" key="1">
    <citation type="submission" date="2017-12" db="EMBL/GenBank/DDBJ databases">
        <title>Comparative genomics of Botrytis spp.</title>
        <authorList>
            <person name="Valero-Jimenez C.A."/>
            <person name="Tapia P."/>
            <person name="Veloso J."/>
            <person name="Silva-Moreno E."/>
            <person name="Staats M."/>
            <person name="Valdes J.H."/>
            <person name="Van Kan J.A.L."/>
        </authorList>
    </citation>
    <scope>NUCLEOTIDE SEQUENCE [LARGE SCALE GENOMIC DNA]</scope>
    <source>
        <strain evidence="2 3">Be9601</strain>
    </source>
</reference>
<keyword evidence="3" id="KW-1185">Reference proteome</keyword>
<evidence type="ECO:0000256" key="1">
    <source>
        <dbReference type="SAM" id="MobiDB-lite"/>
    </source>
</evidence>
<accession>A0A4Z1JJW9</accession>
<feature type="region of interest" description="Disordered" evidence="1">
    <location>
        <begin position="1"/>
        <end position="34"/>
    </location>
</feature>
<proteinExistence type="predicted"/>
<dbReference type="Proteomes" id="UP000297229">
    <property type="component" value="Unassembled WGS sequence"/>
</dbReference>
<sequence>MESYSESRPFPDVNLAQRRPEHGSKDEAENEQTGARVGYLGPQGCRVDPFPHGPVLGVERVGVSLEVDYIAQLGFLFDAHVELIRGFVHRCQIIQWSHCLSVIWRGMGASLDQIRHVL</sequence>
<protein>
    <submittedName>
        <fullName evidence="2">Uncharacterized protein</fullName>
    </submittedName>
</protein>
<feature type="compositionally biased region" description="Basic and acidic residues" evidence="1">
    <location>
        <begin position="18"/>
        <end position="27"/>
    </location>
</feature>
<gene>
    <name evidence="2" type="ORF">BELL_0531g00080</name>
</gene>
<name>A0A4Z1JJW9_9HELO</name>
<evidence type="ECO:0000313" key="2">
    <source>
        <dbReference type="EMBL" id="TGO71780.1"/>
    </source>
</evidence>
<dbReference type="AlphaFoldDB" id="A0A4Z1JJW9"/>
<comment type="caution">
    <text evidence="2">The sequence shown here is derived from an EMBL/GenBank/DDBJ whole genome shotgun (WGS) entry which is preliminary data.</text>
</comment>
<organism evidence="2 3">
    <name type="scientific">Botrytis elliptica</name>
    <dbReference type="NCBI Taxonomy" id="278938"/>
    <lineage>
        <taxon>Eukaryota</taxon>
        <taxon>Fungi</taxon>
        <taxon>Dikarya</taxon>
        <taxon>Ascomycota</taxon>
        <taxon>Pezizomycotina</taxon>
        <taxon>Leotiomycetes</taxon>
        <taxon>Helotiales</taxon>
        <taxon>Sclerotiniaceae</taxon>
        <taxon>Botrytis</taxon>
    </lineage>
</organism>